<organism evidence="2 3">
    <name type="scientific">Danionella cerebrum</name>
    <dbReference type="NCBI Taxonomy" id="2873325"/>
    <lineage>
        <taxon>Eukaryota</taxon>
        <taxon>Metazoa</taxon>
        <taxon>Chordata</taxon>
        <taxon>Craniata</taxon>
        <taxon>Vertebrata</taxon>
        <taxon>Euteleostomi</taxon>
        <taxon>Actinopterygii</taxon>
        <taxon>Neopterygii</taxon>
        <taxon>Teleostei</taxon>
        <taxon>Ostariophysi</taxon>
        <taxon>Cypriniformes</taxon>
        <taxon>Danionidae</taxon>
        <taxon>Danioninae</taxon>
        <taxon>Danionella</taxon>
    </lineage>
</organism>
<comment type="caution">
    <text evidence="2">The sequence shown here is derived from an EMBL/GenBank/DDBJ whole genome shotgun (WGS) entry which is preliminary data.</text>
</comment>
<evidence type="ECO:0000313" key="3">
    <source>
        <dbReference type="Proteomes" id="UP000316079"/>
    </source>
</evidence>
<dbReference type="Gene3D" id="1.20.1250.70">
    <property type="entry name" value="Interleukin-15/Interleukin-21"/>
    <property type="match status" value="1"/>
</dbReference>
<dbReference type="Proteomes" id="UP000316079">
    <property type="component" value="Unassembled WGS sequence"/>
</dbReference>
<evidence type="ECO:0000256" key="1">
    <source>
        <dbReference type="SAM" id="MobiDB-lite"/>
    </source>
</evidence>
<gene>
    <name evidence="2" type="ORF">DNTS_021132</name>
</gene>
<feature type="region of interest" description="Disordered" evidence="1">
    <location>
        <begin position="1"/>
        <end position="21"/>
    </location>
</feature>
<sequence>MRVASPIRHERSETEMEERLSELKQDLTKHGSCLENMTLYSPMNFNEGCLVSALNCALDQLYALEDNCTLPENSALNVQALLADSRDQVSHFYYTK</sequence>
<proteinExistence type="predicted"/>
<accession>A0A553QVH8</accession>
<dbReference type="InterPro" id="IPR009079">
    <property type="entry name" value="4_helix_cytokine-like_core"/>
</dbReference>
<keyword evidence="3" id="KW-1185">Reference proteome</keyword>
<reference evidence="2 3" key="1">
    <citation type="journal article" date="2019" name="Sci. Data">
        <title>Hybrid genome assembly and annotation of Danionella translucida.</title>
        <authorList>
            <person name="Kadobianskyi M."/>
            <person name="Schulze L."/>
            <person name="Schuelke M."/>
            <person name="Judkewitz B."/>
        </authorList>
    </citation>
    <scope>NUCLEOTIDE SEQUENCE [LARGE SCALE GENOMIC DNA]</scope>
    <source>
        <strain evidence="2 3">Bolton</strain>
    </source>
</reference>
<evidence type="ECO:0000313" key="2">
    <source>
        <dbReference type="EMBL" id="TRY93981.1"/>
    </source>
</evidence>
<feature type="non-terminal residue" evidence="2">
    <location>
        <position position="96"/>
    </location>
</feature>
<name>A0A553QVH8_9TELE</name>
<dbReference type="EMBL" id="SRMA01025486">
    <property type="protein sequence ID" value="TRY93981.1"/>
    <property type="molecule type" value="Genomic_DNA"/>
</dbReference>
<dbReference type="AlphaFoldDB" id="A0A553QVH8"/>
<feature type="compositionally biased region" description="Basic and acidic residues" evidence="1">
    <location>
        <begin position="7"/>
        <end position="21"/>
    </location>
</feature>
<protein>
    <submittedName>
        <fullName evidence="2">Uncharacterized protein</fullName>
    </submittedName>
</protein>